<proteinExistence type="predicted"/>
<keyword evidence="3" id="KW-1185">Reference proteome</keyword>
<feature type="signal peptide" evidence="1">
    <location>
        <begin position="1"/>
        <end position="26"/>
    </location>
</feature>
<keyword evidence="1" id="KW-0732">Signal</keyword>
<reference evidence="2 3" key="1">
    <citation type="submission" date="2015-06" db="EMBL/GenBank/DDBJ databases">
        <authorList>
            <person name="Kim K.M."/>
        </authorList>
    </citation>
    <scope>NUCLEOTIDE SEQUENCE [LARGE SCALE GENOMIC DNA]</scope>
    <source>
        <strain evidence="2 3">KCTC 22370</strain>
    </source>
</reference>
<dbReference type="AlphaFoldDB" id="A0A0G3XAV0"/>
<evidence type="ECO:0000256" key="1">
    <source>
        <dbReference type="SAM" id="SignalP"/>
    </source>
</evidence>
<sequence length="203" mass="21116" precursor="true">MTIGRGRAGGLAIGIAAFVAAPPLSAATCMDSDPQAWLTSSAQRSLYIRLGGYLSCPDDPVDGPLADRIACNYFVGKVLEAEYGVADFVRPSGGWLTANEISAKVAAPASGWSRIGSATSQQTLRRAAAAADEGAPVIAVRTGAPGHVALILPGVLRRSGNWDLDVPNSASFALGAVERAYVFCRLSYAFASPSGVVLYRRDQ</sequence>
<dbReference type="Gene3D" id="3.90.1720.10">
    <property type="entry name" value="endopeptidase domain like (from Nostoc punctiforme)"/>
    <property type="match status" value="1"/>
</dbReference>
<dbReference type="OrthoDB" id="8480813at2"/>
<dbReference type="RefSeq" id="WP_058350927.1">
    <property type="nucleotide sequence ID" value="NZ_CP011805.1"/>
</dbReference>
<accession>A0A0G3XAV0</accession>
<evidence type="ECO:0000313" key="3">
    <source>
        <dbReference type="Proteomes" id="UP000037643"/>
    </source>
</evidence>
<dbReference type="EMBL" id="CP011805">
    <property type="protein sequence ID" value="AKM08655.1"/>
    <property type="molecule type" value="Genomic_DNA"/>
</dbReference>
<evidence type="ECO:0008006" key="4">
    <source>
        <dbReference type="Google" id="ProtNLM"/>
    </source>
</evidence>
<organism evidence="2 3">
    <name type="scientific">Pelagerythrobacter marensis</name>
    <dbReference type="NCBI Taxonomy" id="543877"/>
    <lineage>
        <taxon>Bacteria</taxon>
        <taxon>Pseudomonadati</taxon>
        <taxon>Pseudomonadota</taxon>
        <taxon>Alphaproteobacteria</taxon>
        <taxon>Sphingomonadales</taxon>
        <taxon>Erythrobacteraceae</taxon>
        <taxon>Pelagerythrobacter</taxon>
    </lineage>
</organism>
<feature type="chain" id="PRO_5005186064" description="Peptidase C39-like domain-containing protein" evidence="1">
    <location>
        <begin position="27"/>
        <end position="203"/>
    </location>
</feature>
<protein>
    <recommendedName>
        <fullName evidence="4">Peptidase C39-like domain-containing protein</fullName>
    </recommendedName>
</protein>
<dbReference type="KEGG" id="amx:AM2010_2600"/>
<gene>
    <name evidence="2" type="ORF">AM2010_2600</name>
</gene>
<dbReference type="Proteomes" id="UP000037643">
    <property type="component" value="Chromosome"/>
</dbReference>
<evidence type="ECO:0000313" key="2">
    <source>
        <dbReference type="EMBL" id="AKM08655.1"/>
    </source>
</evidence>
<name>A0A0G3XAV0_9SPHN</name>
<dbReference type="PATRIC" id="fig|543877.4.peg.2638"/>